<dbReference type="Gene3D" id="1.20.1640.10">
    <property type="entry name" value="Multidrug efflux transporter AcrB transmembrane domain"/>
    <property type="match status" value="2"/>
</dbReference>
<dbReference type="PANTHER" id="PTHR32063">
    <property type="match status" value="1"/>
</dbReference>
<dbReference type="SUPFAM" id="SSF82866">
    <property type="entry name" value="Multidrug efflux transporter AcrB transmembrane domain"/>
    <property type="match status" value="2"/>
</dbReference>
<proteinExistence type="inferred from homology"/>
<sequence>YIKYGLMSVEGVSEVASLGGFVRQYQVEVDPVRLRAYDVSLADIKRAIQRSNNDVGGRLVEMGEREFMVRGLGYVKDIRDLEHIPLGTGPGGTPLSLSDVANITIGPEIRRGLADWNGEGETVGGIVVVRSGADTLSTIARVKERLAELEAGLPDDVEISIGYDRTELIHESIETLTDTLIEESIIVALVCIIFLFHFRSAFVAIVSIPISILLAFIVMRVQGLGANIMSLGGIAISIGILVDAAVIMVENSHKHYEEWRGERSHFEIILRSAQEVGPTLFFSLLLITVSFMPVFTLQAQEGRLFRPLAFTKTYSMAMASIVAITVIPVLMYWFVRGKIHSEKKHPVSRLLRAIYTPVLNAALKWRWLVVVLAIAAVASVWFPMQHIGSEFMPPLWEGDLLYMPTTFPGISITKAKELLQQTDKIIASFPEVESVLGKIGRAETATDPAPLSMIETTIVLKDPSEWRPGMTKEKLIEELDRAIQFPGLTNAWTMPIKTRIDMLSTGIKTPVGIKIGGPDLAELERIGKEVEALVKPLEGTLSAYAERVMGGSYLDFDIDREAAARYGITVGDVQDVIVSAIGGMNVSWTVEGLERYPINIRYPRELRDNVEALAETLVVAPGGAQVPLSQLSTIRIHQGPPAIKSENARPNAWVYVDLRGIDVGTWVKRAKREVEEKIDLPPGYTIFWSGQYEYMERAKARLLLIVPITLLLVFLILYFNTGSLAKTAIVLLAVPFSAVGAIWLMYFLGYNWSIAVWVGLIALAGLDAETGVVMLLYLDIAYERWKSQGKLTTWAELAEAVDHGAVQRIRPKAMTVATTFIALLPILWATGTGADVMRRIAAPMVGGIVTSFFGELLVYPAIYFIWRSFGLQRTALFGAANNNP</sequence>
<dbReference type="Gene3D" id="3.30.70.1430">
    <property type="entry name" value="Multidrug efflux transporter AcrB pore domain"/>
    <property type="match status" value="1"/>
</dbReference>
<feature type="non-terminal residue" evidence="9">
    <location>
        <position position="1"/>
    </location>
</feature>
<dbReference type="GO" id="GO:0042910">
    <property type="term" value="F:xenobiotic transmembrane transporter activity"/>
    <property type="evidence" value="ECO:0007669"/>
    <property type="project" value="TreeGrafter"/>
</dbReference>
<dbReference type="GO" id="GO:0005886">
    <property type="term" value="C:plasma membrane"/>
    <property type="evidence" value="ECO:0007669"/>
    <property type="project" value="UniProtKB-SubCell"/>
</dbReference>
<dbReference type="Pfam" id="PF00873">
    <property type="entry name" value="ACR_tran"/>
    <property type="match status" value="1"/>
</dbReference>
<dbReference type="InterPro" id="IPR027463">
    <property type="entry name" value="AcrB_DN_DC_subdom"/>
</dbReference>
<evidence type="ECO:0000256" key="5">
    <source>
        <dbReference type="ARBA" id="ARBA00022692"/>
    </source>
</evidence>
<feature type="transmembrane region" description="Helical" evidence="8">
    <location>
        <begin position="268"/>
        <end position="294"/>
    </location>
</feature>
<evidence type="ECO:0000256" key="4">
    <source>
        <dbReference type="ARBA" id="ARBA00022475"/>
    </source>
</evidence>
<keyword evidence="6 8" id="KW-1133">Transmembrane helix</keyword>
<evidence type="ECO:0000313" key="9">
    <source>
        <dbReference type="EMBL" id="MBD3870637.1"/>
    </source>
</evidence>
<evidence type="ECO:0000313" key="10">
    <source>
        <dbReference type="Proteomes" id="UP000598633"/>
    </source>
</evidence>
<feature type="transmembrane region" description="Helical" evidence="8">
    <location>
        <begin position="728"/>
        <end position="748"/>
    </location>
</feature>
<dbReference type="PRINTS" id="PR00702">
    <property type="entry name" value="ACRIFLAVINRP"/>
</dbReference>
<evidence type="ECO:0000256" key="8">
    <source>
        <dbReference type="SAM" id="Phobius"/>
    </source>
</evidence>
<dbReference type="NCBIfam" id="TIGR00914">
    <property type="entry name" value="2A0601"/>
    <property type="match status" value="1"/>
</dbReference>
<feature type="transmembrane region" description="Helical" evidence="8">
    <location>
        <begin position="702"/>
        <end position="721"/>
    </location>
</feature>
<dbReference type="EMBL" id="JACXWA010000073">
    <property type="protein sequence ID" value="MBD3870637.1"/>
    <property type="molecule type" value="Genomic_DNA"/>
</dbReference>
<keyword evidence="5 8" id="KW-0812">Transmembrane</keyword>
<feature type="transmembrane region" description="Helical" evidence="8">
    <location>
        <begin position="840"/>
        <end position="866"/>
    </location>
</feature>
<dbReference type="SUPFAM" id="SSF82714">
    <property type="entry name" value="Multidrug efflux transporter AcrB TolC docking domain, DN and DC subdomains"/>
    <property type="match status" value="2"/>
</dbReference>
<dbReference type="Proteomes" id="UP000598633">
    <property type="component" value="Unassembled WGS sequence"/>
</dbReference>
<comment type="caution">
    <text evidence="9">The sequence shown here is derived from an EMBL/GenBank/DDBJ whole genome shotgun (WGS) entry which is preliminary data.</text>
</comment>
<dbReference type="InterPro" id="IPR001036">
    <property type="entry name" value="Acrflvin-R"/>
</dbReference>
<reference evidence="9 10" key="1">
    <citation type="submission" date="2020-08" db="EMBL/GenBank/DDBJ databases">
        <title>Acidobacteriota in marine sediments use diverse sulfur dissimilation pathways.</title>
        <authorList>
            <person name="Wasmund K."/>
        </authorList>
    </citation>
    <scope>NUCLEOTIDE SEQUENCE [LARGE SCALE GENOMIC DNA]</scope>
    <source>
        <strain evidence="9">MAG AM3-A</strain>
    </source>
</reference>
<dbReference type="Gene3D" id="3.30.70.1320">
    <property type="entry name" value="Multidrug efflux transporter AcrB pore domain like"/>
    <property type="match status" value="1"/>
</dbReference>
<dbReference type="AlphaFoldDB" id="A0A8J6Y5I8"/>
<feature type="transmembrane region" description="Helical" evidence="8">
    <location>
        <begin position="754"/>
        <end position="778"/>
    </location>
</feature>
<feature type="transmembrane region" description="Helical" evidence="8">
    <location>
        <begin position="224"/>
        <end position="247"/>
    </location>
</feature>
<protein>
    <submittedName>
        <fullName evidence="9">Efflux RND transporter permease subunit</fullName>
    </submittedName>
</protein>
<organism evidence="9 10">
    <name type="scientific">Candidatus Sulfomarinibacter kjeldsenii</name>
    <dbReference type="NCBI Taxonomy" id="2885994"/>
    <lineage>
        <taxon>Bacteria</taxon>
        <taxon>Pseudomonadati</taxon>
        <taxon>Acidobacteriota</taxon>
        <taxon>Thermoanaerobaculia</taxon>
        <taxon>Thermoanaerobaculales</taxon>
        <taxon>Candidatus Sulfomarinibacteraceae</taxon>
        <taxon>Candidatus Sulfomarinibacter</taxon>
    </lineage>
</organism>
<evidence type="ECO:0000256" key="1">
    <source>
        <dbReference type="ARBA" id="ARBA00004651"/>
    </source>
</evidence>
<keyword evidence="4" id="KW-1003">Cell membrane</keyword>
<dbReference type="Gene3D" id="3.30.70.1440">
    <property type="entry name" value="Multidrug efflux transporter AcrB pore domain"/>
    <property type="match status" value="1"/>
</dbReference>
<feature type="transmembrane region" description="Helical" evidence="8">
    <location>
        <begin position="365"/>
        <end position="384"/>
    </location>
</feature>
<comment type="subcellular location">
    <subcellularLocation>
        <location evidence="1">Cell membrane</location>
        <topology evidence="1">Multi-pass membrane protein</topology>
    </subcellularLocation>
</comment>
<dbReference type="InterPro" id="IPR004763">
    <property type="entry name" value="CusA-like"/>
</dbReference>
<accession>A0A8J6Y5I8</accession>
<evidence type="ECO:0000256" key="3">
    <source>
        <dbReference type="ARBA" id="ARBA00022448"/>
    </source>
</evidence>
<evidence type="ECO:0000256" key="6">
    <source>
        <dbReference type="ARBA" id="ARBA00022989"/>
    </source>
</evidence>
<keyword evidence="7 8" id="KW-0472">Membrane</keyword>
<feature type="transmembrane region" description="Helical" evidence="8">
    <location>
        <begin position="813"/>
        <end position="834"/>
    </location>
</feature>
<keyword evidence="3" id="KW-0813">Transport</keyword>
<name>A0A8J6Y5I8_9BACT</name>
<dbReference type="PANTHER" id="PTHR32063:SF19">
    <property type="entry name" value="CATION EFFLUX SYSTEM PROTEIN CUSA"/>
    <property type="match status" value="1"/>
</dbReference>
<dbReference type="Gene3D" id="3.30.2090.10">
    <property type="entry name" value="Multidrug efflux transporter AcrB TolC docking domain, DN and DC subdomains"/>
    <property type="match status" value="2"/>
</dbReference>
<evidence type="ECO:0000256" key="7">
    <source>
        <dbReference type="ARBA" id="ARBA00023136"/>
    </source>
</evidence>
<dbReference type="GO" id="GO:0008324">
    <property type="term" value="F:monoatomic cation transmembrane transporter activity"/>
    <property type="evidence" value="ECO:0007669"/>
    <property type="project" value="InterPro"/>
</dbReference>
<evidence type="ECO:0000256" key="2">
    <source>
        <dbReference type="ARBA" id="ARBA00010942"/>
    </source>
</evidence>
<feature type="transmembrane region" description="Helical" evidence="8">
    <location>
        <begin position="314"/>
        <end position="335"/>
    </location>
</feature>
<gene>
    <name evidence="9" type="ORF">IFJ97_04685</name>
</gene>
<feature type="transmembrane region" description="Helical" evidence="8">
    <location>
        <begin position="185"/>
        <end position="218"/>
    </location>
</feature>
<comment type="similarity">
    <text evidence="2">Belongs to the resistance-nodulation-cell division (RND) (TC 2.A.6) family.</text>
</comment>